<reference evidence="2" key="1">
    <citation type="submission" date="2021-01" db="EMBL/GenBank/DDBJ databases">
        <title>Paracoccus amoyensis sp. nov., isolated from the surface seawater along the coast of Xiamen Island, China.</title>
        <authorList>
            <person name="Lyu L."/>
        </authorList>
    </citation>
    <scope>NUCLEOTIDE SEQUENCE</scope>
    <source>
        <strain evidence="2">MJ17</strain>
    </source>
</reference>
<feature type="chain" id="PRO_5037000282" description="Lipoprotein" evidence="1">
    <location>
        <begin position="23"/>
        <end position="104"/>
    </location>
</feature>
<evidence type="ECO:0008006" key="4">
    <source>
        <dbReference type="Google" id="ProtNLM"/>
    </source>
</evidence>
<evidence type="ECO:0000313" key="3">
    <source>
        <dbReference type="Proteomes" id="UP000640485"/>
    </source>
</evidence>
<sequence length="104" mass="11494">MRQILFTLLILPCLLLAGCATSSPDMMGTLRKEVEVEGINFVVFHDLNEAEVIRMGYLRRHERQGVPRLMAIAAEQASGCRVIVDSMTTRLPGDTGVARFDLGC</sequence>
<dbReference type="EMBL" id="JAEPRQ010000001">
    <property type="protein sequence ID" value="MBK4215536.1"/>
    <property type="molecule type" value="Genomic_DNA"/>
</dbReference>
<keyword evidence="3" id="KW-1185">Reference proteome</keyword>
<dbReference type="PROSITE" id="PS51257">
    <property type="entry name" value="PROKAR_LIPOPROTEIN"/>
    <property type="match status" value="1"/>
</dbReference>
<keyword evidence="1" id="KW-0732">Signal</keyword>
<comment type="caution">
    <text evidence="2">The sequence shown here is derived from an EMBL/GenBank/DDBJ whole genome shotgun (WGS) entry which is preliminary data.</text>
</comment>
<dbReference type="RefSeq" id="WP_200684559.1">
    <property type="nucleotide sequence ID" value="NZ_JAEPRQ010000001.1"/>
</dbReference>
<dbReference type="Proteomes" id="UP000640485">
    <property type="component" value="Unassembled WGS sequence"/>
</dbReference>
<protein>
    <recommendedName>
        <fullName evidence="4">Lipoprotein</fullName>
    </recommendedName>
</protein>
<name>A0A934VU83_9RHOB</name>
<accession>A0A934VU83</accession>
<proteinExistence type="predicted"/>
<evidence type="ECO:0000256" key="1">
    <source>
        <dbReference type="SAM" id="SignalP"/>
    </source>
</evidence>
<organism evidence="2 3">
    <name type="scientific">Paracoccus caeni</name>
    <dbReference type="NCBI Taxonomy" id="657651"/>
    <lineage>
        <taxon>Bacteria</taxon>
        <taxon>Pseudomonadati</taxon>
        <taxon>Pseudomonadota</taxon>
        <taxon>Alphaproteobacteria</taxon>
        <taxon>Rhodobacterales</taxon>
        <taxon>Paracoccaceae</taxon>
        <taxon>Paracoccus</taxon>
    </lineage>
</organism>
<gene>
    <name evidence="2" type="ORF">JJJ17_06315</name>
</gene>
<feature type="signal peptide" evidence="1">
    <location>
        <begin position="1"/>
        <end position="22"/>
    </location>
</feature>
<dbReference type="AlphaFoldDB" id="A0A934VU83"/>
<evidence type="ECO:0000313" key="2">
    <source>
        <dbReference type="EMBL" id="MBK4215536.1"/>
    </source>
</evidence>